<accession>A0AAD5QAP1</accession>
<dbReference type="GO" id="GO:0008270">
    <property type="term" value="F:zinc ion binding"/>
    <property type="evidence" value="ECO:0007669"/>
    <property type="project" value="UniProtKB-KW"/>
</dbReference>
<feature type="domain" description="MYND-type" evidence="7">
    <location>
        <begin position="328"/>
        <end position="374"/>
    </location>
</feature>
<dbReference type="SUPFAM" id="SSF144232">
    <property type="entry name" value="HIT/MYND zinc finger-like"/>
    <property type="match status" value="1"/>
</dbReference>
<dbReference type="Gene3D" id="1.25.40.20">
    <property type="entry name" value="Ankyrin repeat-containing domain"/>
    <property type="match status" value="1"/>
</dbReference>
<keyword evidence="6" id="KW-0472">Membrane</keyword>
<keyword evidence="6" id="KW-0812">Transmembrane</keyword>
<dbReference type="InterPro" id="IPR002110">
    <property type="entry name" value="Ankyrin_rpt"/>
</dbReference>
<dbReference type="PANTHER" id="PTHR14614:SF132">
    <property type="entry name" value="PROTEIN-LYSINE METHYLTRANSFERASE C42C1.13"/>
    <property type="match status" value="1"/>
</dbReference>
<evidence type="ECO:0000256" key="2">
    <source>
        <dbReference type="ARBA" id="ARBA00022771"/>
    </source>
</evidence>
<dbReference type="SUPFAM" id="SSF53335">
    <property type="entry name" value="S-adenosyl-L-methionine-dependent methyltransferases"/>
    <property type="match status" value="1"/>
</dbReference>
<evidence type="ECO:0000313" key="8">
    <source>
        <dbReference type="EMBL" id="KAJ0401195.1"/>
    </source>
</evidence>
<keyword evidence="9" id="KW-1185">Reference proteome</keyword>
<dbReference type="InterPro" id="IPR029063">
    <property type="entry name" value="SAM-dependent_MTases_sf"/>
</dbReference>
<organism evidence="8 9">
    <name type="scientific">Pythium insidiosum</name>
    <name type="common">Pythiosis disease agent</name>
    <dbReference type="NCBI Taxonomy" id="114742"/>
    <lineage>
        <taxon>Eukaryota</taxon>
        <taxon>Sar</taxon>
        <taxon>Stramenopiles</taxon>
        <taxon>Oomycota</taxon>
        <taxon>Peronosporomycetes</taxon>
        <taxon>Pythiales</taxon>
        <taxon>Pythiaceae</taxon>
        <taxon>Pythium</taxon>
    </lineage>
</organism>
<comment type="caution">
    <text evidence="8">The sequence shown here is derived from an EMBL/GenBank/DDBJ whole genome shotgun (WGS) entry which is preliminary data.</text>
</comment>
<dbReference type="PROSITE" id="PS50865">
    <property type="entry name" value="ZF_MYND_2"/>
    <property type="match status" value="1"/>
</dbReference>
<feature type="region of interest" description="Disordered" evidence="5">
    <location>
        <begin position="165"/>
        <end position="193"/>
    </location>
</feature>
<keyword evidence="2 4" id="KW-0863">Zinc-finger</keyword>
<feature type="transmembrane region" description="Helical" evidence="6">
    <location>
        <begin position="21"/>
        <end position="43"/>
    </location>
</feature>
<dbReference type="AlphaFoldDB" id="A0AAD5QAP1"/>
<dbReference type="Proteomes" id="UP001209570">
    <property type="component" value="Unassembled WGS sequence"/>
</dbReference>
<keyword evidence="6" id="KW-1133">Transmembrane helix</keyword>
<evidence type="ECO:0000256" key="3">
    <source>
        <dbReference type="ARBA" id="ARBA00022833"/>
    </source>
</evidence>
<reference evidence="8" key="1">
    <citation type="submission" date="2021-12" db="EMBL/GenBank/DDBJ databases">
        <title>Prjna785345.</title>
        <authorList>
            <person name="Rujirawat T."/>
            <person name="Krajaejun T."/>
        </authorList>
    </citation>
    <scope>NUCLEOTIDE SEQUENCE</scope>
    <source>
        <strain evidence="8">Pi057C3</strain>
    </source>
</reference>
<keyword evidence="1" id="KW-0479">Metal-binding</keyword>
<dbReference type="InterPro" id="IPR019410">
    <property type="entry name" value="Methyltransf_16"/>
</dbReference>
<dbReference type="EMBL" id="JAKCXM010000134">
    <property type="protein sequence ID" value="KAJ0401195.1"/>
    <property type="molecule type" value="Genomic_DNA"/>
</dbReference>
<dbReference type="InterPro" id="IPR002893">
    <property type="entry name" value="Znf_MYND"/>
</dbReference>
<evidence type="ECO:0000256" key="4">
    <source>
        <dbReference type="PROSITE-ProRule" id="PRU00134"/>
    </source>
</evidence>
<sequence length="515" mass="57159">MQSSSGPHKKVCSDKNYLLRLYYGVYPFFGYCCIGTELFYILLYTLHFNPTFVIPLIDVTLQSDVLRSARYGDAEELRSLLVAATPEERSALVNYVQPETLNTPLHMDWAVQNKHLAVVKLLLEGIEDIDVLAQNGFGRGCVTEAFQTEDTEILSTLLEHKSASEERLAAGSGMDNARIREETDDEEDPATSAGPKILQETVLEFGFDSSLPSLRARELALDWNKDVFGTTAEEDITGVSIWSASLLLSRWIIDNKDLFSGKQVCELGAGCGVSGIAASLYTKARRVVLSDLFEHTIKNLEHNVALNKANLRSPKIVQANEQDEERGCDQCGTMQRFSAENPEGKLMKCGGCKSTQYCSRQCQKKAWKTHKTECKRLRAEAEDAVPCALEVAAIDWAKAATWPAQKFDVLLGSDLVYHREIVSVLASAVDGLLSSSPDAKFIHVASQARDSLVEFKDAMAARGFDCEIQIIPDSYKANPLVGTDSVVELFDLHFNEMSDIYCLYTFTRAESRVNP</sequence>
<dbReference type="PANTHER" id="PTHR14614">
    <property type="entry name" value="HEPATOCELLULAR CARCINOMA-ASSOCIATED ANTIGEN"/>
    <property type="match status" value="1"/>
</dbReference>
<keyword evidence="3" id="KW-0862">Zinc</keyword>
<dbReference type="Pfam" id="PF10294">
    <property type="entry name" value="Methyltransf_16"/>
    <property type="match status" value="1"/>
</dbReference>
<gene>
    <name evidence="8" type="ORF">P43SY_007614</name>
</gene>
<evidence type="ECO:0000256" key="5">
    <source>
        <dbReference type="SAM" id="MobiDB-lite"/>
    </source>
</evidence>
<evidence type="ECO:0000259" key="7">
    <source>
        <dbReference type="PROSITE" id="PS50865"/>
    </source>
</evidence>
<dbReference type="Pfam" id="PF00023">
    <property type="entry name" value="Ank"/>
    <property type="match status" value="1"/>
</dbReference>
<evidence type="ECO:0000256" key="6">
    <source>
        <dbReference type="SAM" id="Phobius"/>
    </source>
</evidence>
<dbReference type="SUPFAM" id="SSF48403">
    <property type="entry name" value="Ankyrin repeat"/>
    <property type="match status" value="1"/>
</dbReference>
<dbReference type="InterPro" id="IPR036770">
    <property type="entry name" value="Ankyrin_rpt-contain_sf"/>
</dbReference>
<proteinExistence type="predicted"/>
<dbReference type="Gene3D" id="6.10.140.2220">
    <property type="match status" value="1"/>
</dbReference>
<evidence type="ECO:0000313" key="9">
    <source>
        <dbReference type="Proteomes" id="UP001209570"/>
    </source>
</evidence>
<name>A0AAD5QAP1_PYTIN</name>
<protein>
    <recommendedName>
        <fullName evidence="7">MYND-type domain-containing protein</fullName>
    </recommendedName>
</protein>
<evidence type="ECO:0000256" key="1">
    <source>
        <dbReference type="ARBA" id="ARBA00022723"/>
    </source>
</evidence>
<dbReference type="Pfam" id="PF01753">
    <property type="entry name" value="zf-MYND"/>
    <property type="match status" value="1"/>
</dbReference>
<dbReference type="PROSITE" id="PS01360">
    <property type="entry name" value="ZF_MYND_1"/>
    <property type="match status" value="1"/>
</dbReference>
<dbReference type="Gene3D" id="3.40.50.150">
    <property type="entry name" value="Vaccinia Virus protein VP39"/>
    <property type="match status" value="1"/>
</dbReference>